<gene>
    <name evidence="2" type="ORF">OBBRIDRAFT_840318</name>
</gene>
<accession>A0A8E2AFR7</accession>
<proteinExistence type="predicted"/>
<evidence type="ECO:0000256" key="1">
    <source>
        <dbReference type="SAM" id="MobiDB-lite"/>
    </source>
</evidence>
<evidence type="ECO:0000313" key="3">
    <source>
        <dbReference type="Proteomes" id="UP000250043"/>
    </source>
</evidence>
<feature type="region of interest" description="Disordered" evidence="1">
    <location>
        <begin position="121"/>
        <end position="144"/>
    </location>
</feature>
<dbReference type="EMBL" id="KV722888">
    <property type="protein sequence ID" value="OCH83658.1"/>
    <property type="molecule type" value="Genomic_DNA"/>
</dbReference>
<dbReference type="Proteomes" id="UP000250043">
    <property type="component" value="Unassembled WGS sequence"/>
</dbReference>
<sequence>MSRAGSHPLSRAGRSDAPQHASTSGSMYSNQRISADLARLTATHGGATSIPVAIGIAPSETINARASPIEPGTPQRHLTINIEPPTSQYRGGQDGPQFTFLAPNIAPLNPEEHRHMMELLPPSSPLAEDDDAVGSPDNALEDGHSDVSLDDILDAEHILEQPEKIRKYSVNANSEPQIDEEKQKMRRIAGERRKKIIQEVLAVDDLFKNIADNHGVHPEQVRAIWGNLHRRGRHRKSNLWTLYQVYHSTFSEQECRRWLKPDADGKIEVSDNRDAVSRCFEGFKNHYKDRENVMWDILSTTYDMNLLLHGKGRTVGGHKRMFTEWSHEISSQLLLGHKQNGFESVLIAGGGSTFQDDSLGVVWESPGAEGVLQRIFGTSDKSVILGHLRAQGMMYNSQQANVNVRGGEMMNIAGPSNTATEVPVDVANPSNVVDASGTGDAQEAFKSPQISATELAVPGAKATKDDVLKYLRTRFIDLILTAKGEEIQPNATVPWTTAYPQLRDGNLIIENWPEDVPYPKPGDKKGIAVLSGLERQRLLHAFLDTEYPLRCVPGGHLNKANPTNYLAIVGVPPKSSSIHTGGLRVWYSKLNAKVWGDFHGAPRLKRVHPMPADFNGDNDSSKPPITIC</sequence>
<feature type="region of interest" description="Disordered" evidence="1">
    <location>
        <begin position="64"/>
        <end position="98"/>
    </location>
</feature>
<evidence type="ECO:0000313" key="2">
    <source>
        <dbReference type="EMBL" id="OCH83658.1"/>
    </source>
</evidence>
<protein>
    <submittedName>
        <fullName evidence="2">Uncharacterized protein</fullName>
    </submittedName>
</protein>
<dbReference type="OrthoDB" id="3069167at2759"/>
<dbReference type="AlphaFoldDB" id="A0A8E2AFR7"/>
<keyword evidence="3" id="KW-1185">Reference proteome</keyword>
<organism evidence="2 3">
    <name type="scientific">Obba rivulosa</name>
    <dbReference type="NCBI Taxonomy" id="1052685"/>
    <lineage>
        <taxon>Eukaryota</taxon>
        <taxon>Fungi</taxon>
        <taxon>Dikarya</taxon>
        <taxon>Basidiomycota</taxon>
        <taxon>Agaricomycotina</taxon>
        <taxon>Agaricomycetes</taxon>
        <taxon>Polyporales</taxon>
        <taxon>Gelatoporiaceae</taxon>
        <taxon>Obba</taxon>
    </lineage>
</organism>
<feature type="region of interest" description="Disordered" evidence="1">
    <location>
        <begin position="1"/>
        <end position="28"/>
    </location>
</feature>
<name>A0A8E2AFR7_9APHY</name>
<reference evidence="2 3" key="1">
    <citation type="submission" date="2016-07" db="EMBL/GenBank/DDBJ databases">
        <title>Draft genome of the white-rot fungus Obba rivulosa 3A-2.</title>
        <authorList>
            <consortium name="DOE Joint Genome Institute"/>
            <person name="Miettinen O."/>
            <person name="Riley R."/>
            <person name="Acob R."/>
            <person name="Barry K."/>
            <person name="Cullen D."/>
            <person name="De Vries R."/>
            <person name="Hainaut M."/>
            <person name="Hatakka A."/>
            <person name="Henrissat B."/>
            <person name="Hilden K."/>
            <person name="Kuo R."/>
            <person name="Labutti K."/>
            <person name="Lipzen A."/>
            <person name="Makela M.R."/>
            <person name="Sandor L."/>
            <person name="Spatafora J.W."/>
            <person name="Grigoriev I.V."/>
            <person name="Hibbett D.S."/>
        </authorList>
    </citation>
    <scope>NUCLEOTIDE SEQUENCE [LARGE SCALE GENOMIC DNA]</scope>
    <source>
        <strain evidence="2 3">3A-2</strain>
    </source>
</reference>